<evidence type="ECO:0000313" key="10">
    <source>
        <dbReference type="EMBL" id="RED54168.1"/>
    </source>
</evidence>
<evidence type="ECO:0000256" key="6">
    <source>
        <dbReference type="ARBA" id="ARBA00022723"/>
    </source>
</evidence>
<dbReference type="PANTHER" id="PTHR43200:SF6">
    <property type="entry name" value="3'(2'),5'-BISPHOSPHATE NUCLEOTIDASE"/>
    <property type="match status" value="1"/>
</dbReference>
<dbReference type="FunFam" id="3.30.540.10:FF:000003">
    <property type="entry name" value="Inositol-1-monophosphatase"/>
    <property type="match status" value="1"/>
</dbReference>
<dbReference type="OrthoDB" id="9785695at2"/>
<keyword evidence="7" id="KW-0378">Hydrolase</keyword>
<reference evidence="10 11" key="1">
    <citation type="submission" date="2018-07" db="EMBL/GenBank/DDBJ databases">
        <title>Genomic Encyclopedia of Type Strains, Phase III (KMG-III): the genomes of soil and plant-associated and newly described type strains.</title>
        <authorList>
            <person name="Whitman W."/>
        </authorList>
    </citation>
    <scope>NUCLEOTIDE SEQUENCE [LARGE SCALE GENOMIC DNA]</scope>
    <source>
        <strain evidence="10 11">CECT 8488</strain>
    </source>
</reference>
<feature type="binding site" evidence="9">
    <location>
        <position position="93"/>
    </location>
    <ligand>
        <name>Mg(2+)</name>
        <dbReference type="ChEBI" id="CHEBI:18420"/>
        <label>2</label>
    </ligand>
</feature>
<evidence type="ECO:0000256" key="2">
    <source>
        <dbReference type="ARBA" id="ARBA00001946"/>
    </source>
</evidence>
<dbReference type="PRINTS" id="PR00377">
    <property type="entry name" value="IMPHPHTASES"/>
</dbReference>
<dbReference type="InterPro" id="IPR051090">
    <property type="entry name" value="Inositol_monoP_superfamily"/>
</dbReference>
<evidence type="ECO:0000256" key="1">
    <source>
        <dbReference type="ARBA" id="ARBA00001033"/>
    </source>
</evidence>
<evidence type="ECO:0000256" key="4">
    <source>
        <dbReference type="ARBA" id="ARBA00013106"/>
    </source>
</evidence>
<dbReference type="GO" id="GO:0046872">
    <property type="term" value="F:metal ion binding"/>
    <property type="evidence" value="ECO:0007669"/>
    <property type="project" value="UniProtKB-KW"/>
</dbReference>
<proteinExistence type="inferred from homology"/>
<comment type="similarity">
    <text evidence="3">Belongs to the inositol monophosphatase superfamily.</text>
</comment>
<evidence type="ECO:0000256" key="8">
    <source>
        <dbReference type="ARBA" id="ARBA00022842"/>
    </source>
</evidence>
<evidence type="ECO:0000313" key="11">
    <source>
        <dbReference type="Proteomes" id="UP000256845"/>
    </source>
</evidence>
<keyword evidence="6 9" id="KW-0479">Metal-binding</keyword>
<evidence type="ECO:0000256" key="9">
    <source>
        <dbReference type="PIRSR" id="PIRSR600760-2"/>
    </source>
</evidence>
<dbReference type="GO" id="GO:0052834">
    <property type="term" value="F:inositol monophosphate phosphatase activity"/>
    <property type="evidence" value="ECO:0007669"/>
    <property type="project" value="UniProtKB-EC"/>
</dbReference>
<dbReference type="EMBL" id="QRDW01000001">
    <property type="protein sequence ID" value="RED54168.1"/>
    <property type="molecule type" value="Genomic_DNA"/>
</dbReference>
<dbReference type="GO" id="GO:0000105">
    <property type="term" value="P:L-histidine biosynthetic process"/>
    <property type="evidence" value="ECO:0007669"/>
    <property type="project" value="TreeGrafter"/>
</dbReference>
<comment type="catalytic activity">
    <reaction evidence="1">
        <text>a myo-inositol phosphate + H2O = myo-inositol + phosphate</text>
        <dbReference type="Rhea" id="RHEA:24056"/>
        <dbReference type="ChEBI" id="CHEBI:15377"/>
        <dbReference type="ChEBI" id="CHEBI:17268"/>
        <dbReference type="ChEBI" id="CHEBI:43474"/>
        <dbReference type="ChEBI" id="CHEBI:84139"/>
        <dbReference type="EC" id="3.1.3.25"/>
    </reaction>
</comment>
<dbReference type="Gene3D" id="3.30.540.10">
    <property type="entry name" value="Fructose-1,6-Bisphosphatase, subunit A, domain 1"/>
    <property type="match status" value="1"/>
</dbReference>
<gene>
    <name evidence="10" type="ORF">DFP90_101971</name>
</gene>
<organism evidence="10 11">
    <name type="scientific">Aestuariispira insulae</name>
    <dbReference type="NCBI Taxonomy" id="1461337"/>
    <lineage>
        <taxon>Bacteria</taxon>
        <taxon>Pseudomonadati</taxon>
        <taxon>Pseudomonadota</taxon>
        <taxon>Alphaproteobacteria</taxon>
        <taxon>Rhodospirillales</taxon>
        <taxon>Kiloniellaceae</taxon>
        <taxon>Aestuariispira</taxon>
    </lineage>
</organism>
<name>A0A3D9HXD6_9PROT</name>
<dbReference type="RefSeq" id="WP_115935240.1">
    <property type="nucleotide sequence ID" value="NZ_QRDW01000001.1"/>
</dbReference>
<keyword evidence="11" id="KW-1185">Reference proteome</keyword>
<comment type="caution">
    <text evidence="10">The sequence shown here is derived from an EMBL/GenBank/DDBJ whole genome shotgun (WGS) entry which is preliminary data.</text>
</comment>
<dbReference type="PROSITE" id="PS00629">
    <property type="entry name" value="IMP_1"/>
    <property type="match status" value="1"/>
</dbReference>
<dbReference type="SUPFAM" id="SSF56655">
    <property type="entry name" value="Carbohydrate phosphatase"/>
    <property type="match status" value="1"/>
</dbReference>
<dbReference type="AlphaFoldDB" id="A0A3D9HXD6"/>
<dbReference type="EC" id="3.1.3.25" evidence="4"/>
<feature type="binding site" evidence="9">
    <location>
        <position position="74"/>
    </location>
    <ligand>
        <name>Mg(2+)</name>
        <dbReference type="ChEBI" id="CHEBI:18420"/>
        <label>1</label>
        <note>catalytic</note>
    </ligand>
</feature>
<dbReference type="Gene3D" id="3.40.190.80">
    <property type="match status" value="1"/>
</dbReference>
<dbReference type="InterPro" id="IPR020583">
    <property type="entry name" value="Inositol_monoP_metal-BS"/>
</dbReference>
<protein>
    <recommendedName>
        <fullName evidence="5">Inositol-1-monophosphatase</fullName>
        <ecNumber evidence="4">3.1.3.25</ecNumber>
    </recommendedName>
</protein>
<sequence length="263" mass="28784">METALTLPTLEELANLAEKAANTAAEVSLSHFRNPLQIDFKGDDSPVTRADRETEQVLRDIILKQYPDHGIFGEEHGCEGLDRDIVWVLDPIDGTKSFISGNPMFGMLIAVLVKGKPAIGLIHMPALGETFIGQVNRPSLWNSRPLKTSAITELAEATCFIGEADKMLSARPDIYQSMTDHCRLTRFGYDCYTYGQLAAGHIDIAIERGLHPYDFCALIPVIEGAGGVITDWQGQPLAPDSKGDVLACSTAELHQKALEIIHQ</sequence>
<feature type="binding site" evidence="9">
    <location>
        <position position="214"/>
    </location>
    <ligand>
        <name>Mg(2+)</name>
        <dbReference type="ChEBI" id="CHEBI:18420"/>
        <label>1</label>
        <note>catalytic</note>
    </ligand>
</feature>
<evidence type="ECO:0000256" key="7">
    <source>
        <dbReference type="ARBA" id="ARBA00022801"/>
    </source>
</evidence>
<comment type="cofactor">
    <cofactor evidence="2 9">
        <name>Mg(2+)</name>
        <dbReference type="ChEBI" id="CHEBI:18420"/>
    </cofactor>
</comment>
<accession>A0A3D9HXD6</accession>
<feature type="binding site" evidence="9">
    <location>
        <position position="92"/>
    </location>
    <ligand>
        <name>Mg(2+)</name>
        <dbReference type="ChEBI" id="CHEBI:18420"/>
        <label>1</label>
        <note>catalytic</note>
    </ligand>
</feature>
<dbReference type="Pfam" id="PF00459">
    <property type="entry name" value="Inositol_P"/>
    <property type="match status" value="1"/>
</dbReference>
<feature type="binding site" evidence="9">
    <location>
        <position position="90"/>
    </location>
    <ligand>
        <name>Mg(2+)</name>
        <dbReference type="ChEBI" id="CHEBI:18420"/>
        <label>2</label>
    </ligand>
</feature>
<dbReference type="InterPro" id="IPR000760">
    <property type="entry name" value="Inositol_monophosphatase-like"/>
</dbReference>
<evidence type="ECO:0000256" key="3">
    <source>
        <dbReference type="ARBA" id="ARBA00009759"/>
    </source>
</evidence>
<keyword evidence="8 9" id="KW-0460">Magnesium</keyword>
<dbReference type="Proteomes" id="UP000256845">
    <property type="component" value="Unassembled WGS sequence"/>
</dbReference>
<dbReference type="CDD" id="cd01641">
    <property type="entry name" value="Bacterial_IMPase_like_1"/>
    <property type="match status" value="1"/>
</dbReference>
<dbReference type="PANTHER" id="PTHR43200">
    <property type="entry name" value="PHOSPHATASE"/>
    <property type="match status" value="1"/>
</dbReference>
<evidence type="ECO:0000256" key="5">
    <source>
        <dbReference type="ARBA" id="ARBA00019784"/>
    </source>
</evidence>